<keyword evidence="8" id="KW-0175">Coiled coil</keyword>
<feature type="coiled-coil region" evidence="8">
    <location>
        <begin position="162"/>
        <end position="197"/>
    </location>
</feature>
<reference evidence="11" key="1">
    <citation type="journal article" date="2017" name="Genome Biol.">
        <title>Comparative genomics reveals high biological diversity and specific adaptations in the industrially and medically important fungal genus Aspergillus.</title>
        <authorList>
            <person name="de Vries R.P."/>
            <person name="Riley R."/>
            <person name="Wiebenga A."/>
            <person name="Aguilar-Osorio G."/>
            <person name="Amillis S."/>
            <person name="Uchima C.A."/>
            <person name="Anderluh G."/>
            <person name="Asadollahi M."/>
            <person name="Askin M."/>
            <person name="Barry K."/>
            <person name="Battaglia E."/>
            <person name="Bayram O."/>
            <person name="Benocci T."/>
            <person name="Braus-Stromeyer S.A."/>
            <person name="Caldana C."/>
            <person name="Canovas D."/>
            <person name="Cerqueira G.C."/>
            <person name="Chen F."/>
            <person name="Chen W."/>
            <person name="Choi C."/>
            <person name="Clum A."/>
            <person name="Dos Santos R.A."/>
            <person name="Damasio A.R."/>
            <person name="Diallinas G."/>
            <person name="Emri T."/>
            <person name="Fekete E."/>
            <person name="Flipphi M."/>
            <person name="Freyberg S."/>
            <person name="Gallo A."/>
            <person name="Gournas C."/>
            <person name="Habgood R."/>
            <person name="Hainaut M."/>
            <person name="Harispe M.L."/>
            <person name="Henrissat B."/>
            <person name="Hilden K.S."/>
            <person name="Hope R."/>
            <person name="Hossain A."/>
            <person name="Karabika E."/>
            <person name="Karaffa L."/>
            <person name="Karanyi Z."/>
            <person name="Krasevec N."/>
            <person name="Kuo A."/>
            <person name="Kusch H."/>
            <person name="LaButti K."/>
            <person name="Lagendijk E.L."/>
            <person name="Lapidus A."/>
            <person name="Levasseur A."/>
            <person name="Lindquist E."/>
            <person name="Lipzen A."/>
            <person name="Logrieco A.F."/>
            <person name="MacCabe A."/>
            <person name="Maekelae M.R."/>
            <person name="Malavazi I."/>
            <person name="Melin P."/>
            <person name="Meyer V."/>
            <person name="Mielnichuk N."/>
            <person name="Miskei M."/>
            <person name="Molnar A.P."/>
            <person name="Mule G."/>
            <person name="Ngan C.Y."/>
            <person name="Orejas M."/>
            <person name="Orosz E."/>
            <person name="Ouedraogo J.P."/>
            <person name="Overkamp K.M."/>
            <person name="Park H.-S."/>
            <person name="Perrone G."/>
            <person name="Piumi F."/>
            <person name="Punt P.J."/>
            <person name="Ram A.F."/>
            <person name="Ramon A."/>
            <person name="Rauscher S."/>
            <person name="Record E."/>
            <person name="Riano-Pachon D.M."/>
            <person name="Robert V."/>
            <person name="Roehrig J."/>
            <person name="Ruller R."/>
            <person name="Salamov A."/>
            <person name="Salih N.S."/>
            <person name="Samson R.A."/>
            <person name="Sandor E."/>
            <person name="Sanguinetti M."/>
            <person name="Schuetze T."/>
            <person name="Sepcic K."/>
            <person name="Shelest E."/>
            <person name="Sherlock G."/>
            <person name="Sophianopoulou V."/>
            <person name="Squina F.M."/>
            <person name="Sun H."/>
            <person name="Susca A."/>
            <person name="Todd R.B."/>
            <person name="Tsang A."/>
            <person name="Unkles S.E."/>
            <person name="van de Wiele N."/>
            <person name="van Rossen-Uffink D."/>
            <person name="Oliveira J.V."/>
            <person name="Vesth T.C."/>
            <person name="Visser J."/>
            <person name="Yu J.-H."/>
            <person name="Zhou M."/>
            <person name="Andersen M.R."/>
            <person name="Archer D.B."/>
            <person name="Baker S.E."/>
            <person name="Benoit I."/>
            <person name="Brakhage A.A."/>
            <person name="Braus G.H."/>
            <person name="Fischer R."/>
            <person name="Frisvad J.C."/>
            <person name="Goldman G.H."/>
            <person name="Houbraken J."/>
            <person name="Oakley B."/>
            <person name="Pocsi I."/>
            <person name="Scazzocchio C."/>
            <person name="Seiboth B."/>
            <person name="vanKuyk P.A."/>
            <person name="Wortman J."/>
            <person name="Dyer P.S."/>
            <person name="Grigoriev I.V."/>
        </authorList>
    </citation>
    <scope>NUCLEOTIDE SEQUENCE [LARGE SCALE GENOMIC DNA]</scope>
    <source>
        <strain evidence="11">ITEM 5010</strain>
    </source>
</reference>
<dbReference type="VEuPathDB" id="FungiDB:ASPCADRAFT_211459"/>
<dbReference type="OMA" id="PQSLKSW"/>
<proteinExistence type="inferred from homology"/>
<gene>
    <name evidence="10" type="ORF">ASPCADRAFT_211459</name>
</gene>
<comment type="subcellular location">
    <subcellularLocation>
        <location evidence="1">Golgi apparatus membrane</location>
        <topology evidence="1">Peripheral membrane protein</topology>
    </subcellularLocation>
</comment>
<dbReference type="OrthoDB" id="46189at2759"/>
<dbReference type="EMBL" id="KV907512">
    <property type="protein sequence ID" value="OOF91175.1"/>
    <property type="molecule type" value="Genomic_DNA"/>
</dbReference>
<comment type="similarity">
    <text evidence="2">Belongs to the COG1 family.</text>
</comment>
<dbReference type="InterPro" id="IPR033370">
    <property type="entry name" value="COG1"/>
</dbReference>
<organism evidence="10 11">
    <name type="scientific">Aspergillus carbonarius (strain ITEM 5010)</name>
    <dbReference type="NCBI Taxonomy" id="602072"/>
    <lineage>
        <taxon>Eukaryota</taxon>
        <taxon>Fungi</taxon>
        <taxon>Dikarya</taxon>
        <taxon>Ascomycota</taxon>
        <taxon>Pezizomycotina</taxon>
        <taxon>Eurotiomycetes</taxon>
        <taxon>Eurotiomycetidae</taxon>
        <taxon>Eurotiales</taxon>
        <taxon>Aspergillaceae</taxon>
        <taxon>Aspergillus</taxon>
        <taxon>Aspergillus subgen. Circumdati</taxon>
    </lineage>
</organism>
<dbReference type="GO" id="GO:0006891">
    <property type="term" value="P:intra-Golgi vesicle-mediated transport"/>
    <property type="evidence" value="ECO:0007669"/>
    <property type="project" value="InterPro"/>
</dbReference>
<evidence type="ECO:0000313" key="10">
    <source>
        <dbReference type="EMBL" id="OOF91175.1"/>
    </source>
</evidence>
<accession>A0A1R3R9M1</accession>
<evidence type="ECO:0000313" key="11">
    <source>
        <dbReference type="Proteomes" id="UP000188318"/>
    </source>
</evidence>
<name>A0A1R3R9M1_ASPC5</name>
<dbReference type="GO" id="GO:0000139">
    <property type="term" value="C:Golgi membrane"/>
    <property type="evidence" value="ECO:0007669"/>
    <property type="project" value="UniProtKB-SubCell"/>
</dbReference>
<sequence length="791" mass="88218">MASDGPDPQALKSWEDAFHYPIPTVRRVEQELRRDIASNKEKLRALVGTRYRELVGTAETIVSMNCEMGDVDSTLADIGRRCNPRLMEKMYTHYNQIKEDSHDEDTAKRALGGQLALLHRCASSISKLLRKRGSVLLVAKLMVVSRRLQHNLSQQKSVPPFVENLRNQLASLRRTLIRRLQKRLASAKSTADEIIEALAAYCLVTSSSSDDAIRNFHQVRLDGIGSQLEHVDPSGDNVLNSLRLYIQTLQTSKILLSRRLSDVLSKLKARPLLTDPEIRDLDDLDLGVLGRWVTADVSNFTPWIKLSEFSKLEAEKTIKQWSKPAFDKFMHGCRGTLTNWPDFSKLLSLRQKTLELWLCSRSSTPTHSLLQVLEGIRSVFNERLTSVLSEQAKALDSFGQGVASAVSNWSDRDHTASQSLWVEDLISLDYSNGSSVFKQAVTDRLLGRDDDVSLVLGKYQAWLSSIEESRESIDALRQLRWSDALEEGEDEDLDIDIPSILNDDDPRLLREALQTAIGQAFDALEISLSATFDTLEKQGQSAEAAFILKSIRLVRKTLPVQFIASDFALSQSIIPELQRMLAREITTRTGFWKASAVSNGKSGKLPGRTLWEGDPEIPIQPSPSTFKFLRKVVRSMDQYGAGLWDISTVQVLKNALQKEISQSVASAIESFKAPSPAQDNSTSASEAANGSTPVQNGEGSHPEKSELETTDLTGPEDIKDRMIQLYFDTIYLDDAFTSRGSERSQLAGVLGTLRSSLDIPAKATKNLEQAAHEYWKRTQLLFGLLTVGAEQ</sequence>
<dbReference type="GO" id="GO:0017119">
    <property type="term" value="C:Golgi transport complex"/>
    <property type="evidence" value="ECO:0007669"/>
    <property type="project" value="InterPro"/>
</dbReference>
<dbReference type="AlphaFoldDB" id="A0A1R3R9M1"/>
<feature type="compositionally biased region" description="Polar residues" evidence="9">
    <location>
        <begin position="677"/>
        <end position="698"/>
    </location>
</feature>
<evidence type="ECO:0000256" key="3">
    <source>
        <dbReference type="ARBA" id="ARBA00020978"/>
    </source>
</evidence>
<evidence type="ECO:0000256" key="8">
    <source>
        <dbReference type="SAM" id="Coils"/>
    </source>
</evidence>
<dbReference type="GO" id="GO:0015031">
    <property type="term" value="P:protein transport"/>
    <property type="evidence" value="ECO:0007669"/>
    <property type="project" value="UniProtKB-KW"/>
</dbReference>
<evidence type="ECO:0000256" key="2">
    <source>
        <dbReference type="ARBA" id="ARBA00006653"/>
    </source>
</evidence>
<evidence type="ECO:0000256" key="5">
    <source>
        <dbReference type="ARBA" id="ARBA00022927"/>
    </source>
</evidence>
<feature type="region of interest" description="Disordered" evidence="9">
    <location>
        <begin position="671"/>
        <end position="714"/>
    </location>
</feature>
<evidence type="ECO:0000256" key="6">
    <source>
        <dbReference type="ARBA" id="ARBA00023034"/>
    </source>
</evidence>
<keyword evidence="4" id="KW-0813">Transport</keyword>
<evidence type="ECO:0000256" key="4">
    <source>
        <dbReference type="ARBA" id="ARBA00022448"/>
    </source>
</evidence>
<protein>
    <recommendedName>
        <fullName evidence="3">Conserved oligomeric Golgi complex subunit 1</fullName>
    </recommendedName>
</protein>
<dbReference type="PANTHER" id="PTHR31658">
    <property type="entry name" value="CONSERVED OLIGOMERIC GOLGI COMPLEX SUBUNIT 1"/>
    <property type="match status" value="1"/>
</dbReference>
<evidence type="ECO:0000256" key="9">
    <source>
        <dbReference type="SAM" id="MobiDB-lite"/>
    </source>
</evidence>
<keyword evidence="11" id="KW-1185">Reference proteome</keyword>
<dbReference type="Pfam" id="PF08700">
    <property type="entry name" value="VPS51_Exo84_N"/>
    <property type="match status" value="1"/>
</dbReference>
<dbReference type="STRING" id="602072.A0A1R3R9M1"/>
<evidence type="ECO:0000256" key="7">
    <source>
        <dbReference type="ARBA" id="ARBA00023136"/>
    </source>
</evidence>
<dbReference type="PANTHER" id="PTHR31658:SF0">
    <property type="entry name" value="CONSERVED OLIGOMERIC GOLGI COMPLEX SUBUNIT 1"/>
    <property type="match status" value="1"/>
</dbReference>
<keyword evidence="5" id="KW-0653">Protein transport</keyword>
<keyword evidence="7" id="KW-0472">Membrane</keyword>
<dbReference type="Proteomes" id="UP000188318">
    <property type="component" value="Unassembled WGS sequence"/>
</dbReference>
<evidence type="ECO:0000256" key="1">
    <source>
        <dbReference type="ARBA" id="ARBA00004395"/>
    </source>
</evidence>
<keyword evidence="6" id="KW-0333">Golgi apparatus</keyword>